<evidence type="ECO:0000313" key="13">
    <source>
        <dbReference type="Proteomes" id="UP000515151"/>
    </source>
</evidence>
<feature type="transmembrane region" description="Helical" evidence="10">
    <location>
        <begin position="229"/>
        <end position="248"/>
    </location>
</feature>
<evidence type="ECO:0000256" key="4">
    <source>
        <dbReference type="ARBA" id="ARBA00022670"/>
    </source>
</evidence>
<proteinExistence type="inferred from homology"/>
<dbReference type="FunFam" id="1.20.1540.10:FF:000019">
    <property type="entry name" value="RHOMBOID-like protein"/>
    <property type="match status" value="1"/>
</dbReference>
<evidence type="ECO:0000256" key="7">
    <source>
        <dbReference type="ARBA" id="ARBA00022825"/>
    </source>
</evidence>
<comment type="subcellular location">
    <subcellularLocation>
        <location evidence="2 10">Membrane</location>
        <topology evidence="2 10">Multi-pass membrane protein</topology>
    </subcellularLocation>
</comment>
<keyword evidence="5 10" id="KW-0812">Transmembrane</keyword>
<reference evidence="14" key="2">
    <citation type="submission" date="2025-08" db="UniProtKB">
        <authorList>
            <consortium name="RefSeq"/>
        </authorList>
    </citation>
    <scope>IDENTIFICATION</scope>
    <source>
        <tissue evidence="14">Leaf</tissue>
    </source>
</reference>
<dbReference type="SUPFAM" id="SSF144091">
    <property type="entry name" value="Rhomboid-like"/>
    <property type="match status" value="1"/>
</dbReference>
<comment type="similarity">
    <text evidence="3 10">Belongs to the peptidase S54 family.</text>
</comment>
<evidence type="ECO:0000256" key="3">
    <source>
        <dbReference type="ARBA" id="ARBA00009045"/>
    </source>
</evidence>
<gene>
    <name evidence="14" type="primary">LOC116207481</name>
</gene>
<keyword evidence="7 10" id="KW-0720">Serine protease</keyword>
<keyword evidence="6 10" id="KW-0378">Hydrolase</keyword>
<feature type="transmembrane region" description="Helical" evidence="10">
    <location>
        <begin position="177"/>
        <end position="195"/>
    </location>
</feature>
<evidence type="ECO:0000256" key="11">
    <source>
        <dbReference type="SAM" id="MobiDB-lite"/>
    </source>
</evidence>
<comment type="function">
    <text evidence="10">Serine protease involved in intramembrane proteolysis.</text>
</comment>
<evidence type="ECO:0000256" key="8">
    <source>
        <dbReference type="ARBA" id="ARBA00022989"/>
    </source>
</evidence>
<organism evidence="13 14">
    <name type="scientific">Punica granatum</name>
    <name type="common">Pomegranate</name>
    <dbReference type="NCBI Taxonomy" id="22663"/>
    <lineage>
        <taxon>Eukaryota</taxon>
        <taxon>Viridiplantae</taxon>
        <taxon>Streptophyta</taxon>
        <taxon>Embryophyta</taxon>
        <taxon>Tracheophyta</taxon>
        <taxon>Spermatophyta</taxon>
        <taxon>Magnoliopsida</taxon>
        <taxon>eudicotyledons</taxon>
        <taxon>Gunneridae</taxon>
        <taxon>Pentapetalae</taxon>
        <taxon>rosids</taxon>
        <taxon>malvids</taxon>
        <taxon>Myrtales</taxon>
        <taxon>Lythraceae</taxon>
        <taxon>Punica</taxon>
    </lineage>
</organism>
<feature type="transmembrane region" description="Helical" evidence="10">
    <location>
        <begin position="137"/>
        <end position="165"/>
    </location>
</feature>
<dbReference type="Proteomes" id="UP000515151">
    <property type="component" value="Chromosome 5"/>
</dbReference>
<feature type="transmembrane region" description="Helical" evidence="10">
    <location>
        <begin position="254"/>
        <end position="272"/>
    </location>
</feature>
<comment type="catalytic activity">
    <reaction evidence="1 10">
        <text>Cleaves type-1 transmembrane domains using a catalytic dyad composed of serine and histidine that are contributed by different transmembrane domains.</text>
        <dbReference type="EC" id="3.4.21.105"/>
    </reaction>
</comment>
<dbReference type="RefSeq" id="XP_031396301.1">
    <property type="nucleotide sequence ID" value="XM_031540441.1"/>
</dbReference>
<evidence type="ECO:0000259" key="12">
    <source>
        <dbReference type="Pfam" id="PF01694"/>
    </source>
</evidence>
<dbReference type="EC" id="3.4.21.105" evidence="10"/>
<dbReference type="InterPro" id="IPR035952">
    <property type="entry name" value="Rhomboid-like_sf"/>
</dbReference>
<dbReference type="GO" id="GO:0005794">
    <property type="term" value="C:Golgi apparatus"/>
    <property type="evidence" value="ECO:0007669"/>
    <property type="project" value="UniProtKB-ARBA"/>
</dbReference>
<dbReference type="Gene3D" id="1.20.1540.10">
    <property type="entry name" value="Rhomboid-like"/>
    <property type="match status" value="1"/>
</dbReference>
<feature type="transmembrane region" description="Helical" evidence="10">
    <location>
        <begin position="62"/>
        <end position="83"/>
    </location>
</feature>
<feature type="region of interest" description="Disordered" evidence="11">
    <location>
        <begin position="1"/>
        <end position="47"/>
    </location>
</feature>
<evidence type="ECO:0000256" key="1">
    <source>
        <dbReference type="ARBA" id="ARBA00000156"/>
    </source>
</evidence>
<evidence type="ECO:0000256" key="2">
    <source>
        <dbReference type="ARBA" id="ARBA00004141"/>
    </source>
</evidence>
<dbReference type="OrthoDB" id="418595at2759"/>
<name>A0A6P8DSR9_PUNGR</name>
<keyword evidence="4 10" id="KW-0645">Protease</keyword>
<evidence type="ECO:0000256" key="6">
    <source>
        <dbReference type="ARBA" id="ARBA00022801"/>
    </source>
</evidence>
<evidence type="ECO:0000256" key="5">
    <source>
        <dbReference type="ARBA" id="ARBA00022692"/>
    </source>
</evidence>
<dbReference type="InterPro" id="IPR002610">
    <property type="entry name" value="Peptidase_S54_rhomboid-like"/>
</dbReference>
<keyword evidence="9 10" id="KW-0472">Membrane</keyword>
<accession>A0A6P8DSR9</accession>
<keyword evidence="13" id="KW-1185">Reference proteome</keyword>
<dbReference type="PANTHER" id="PTHR22936">
    <property type="entry name" value="RHOMBOID-RELATED"/>
    <property type="match status" value="1"/>
</dbReference>
<dbReference type="GO" id="GO:0006508">
    <property type="term" value="P:proteolysis"/>
    <property type="evidence" value="ECO:0007669"/>
    <property type="project" value="UniProtKB-KW"/>
</dbReference>
<protein>
    <recommendedName>
        <fullName evidence="10">RHOMBOID-like protein</fullName>
        <ecNumber evidence="10">3.4.21.105</ecNumber>
    </recommendedName>
</protein>
<feature type="transmembrane region" description="Helical" evidence="10">
    <location>
        <begin position="201"/>
        <end position="222"/>
    </location>
</feature>
<keyword evidence="8 10" id="KW-1133">Transmembrane helix</keyword>
<dbReference type="InterPro" id="IPR022764">
    <property type="entry name" value="Peptidase_S54_rhomboid_dom"/>
</dbReference>
<evidence type="ECO:0000313" key="14">
    <source>
        <dbReference type="RefSeq" id="XP_031396301.1"/>
    </source>
</evidence>
<reference evidence="13" key="1">
    <citation type="journal article" date="2020" name="Plant Biotechnol. J.">
        <title>The pomegranate (Punica granatum L.) draft genome dissects genetic divergence between soft- and hard-seeded cultivars.</title>
        <authorList>
            <person name="Luo X."/>
            <person name="Li H."/>
            <person name="Wu Z."/>
            <person name="Yao W."/>
            <person name="Zhao P."/>
            <person name="Cao D."/>
            <person name="Yu H."/>
            <person name="Li K."/>
            <person name="Poudel K."/>
            <person name="Zhao D."/>
            <person name="Zhang F."/>
            <person name="Xia X."/>
            <person name="Chen L."/>
            <person name="Wang Q."/>
            <person name="Jing D."/>
            <person name="Cao S."/>
        </authorList>
    </citation>
    <scope>NUCLEOTIDE SEQUENCE [LARGE SCALE GENOMIC DNA]</scope>
    <source>
        <strain evidence="13">cv. Tunisia</strain>
    </source>
</reference>
<evidence type="ECO:0000256" key="10">
    <source>
        <dbReference type="RuleBase" id="RU362115"/>
    </source>
</evidence>
<dbReference type="AlphaFoldDB" id="A0A6P8DSR9"/>
<dbReference type="GO" id="GO:0016020">
    <property type="term" value="C:membrane"/>
    <property type="evidence" value="ECO:0007669"/>
    <property type="project" value="UniProtKB-SubCell"/>
</dbReference>
<sequence>MAGGPPSEVQIRVLPSSSRRSGGGGGGVVHPVEVDSPPSRPASAGATPSPIVYKEVKHFKKWMPWLIPAFVVANTVMFIITMYVNDCPKNSVSCIARFLGRFSFQPFKENPLLGPSSSTLQKMGALKVSKVVDKHQAWLLITCIWLHGGVFHLLANMLSLLVIGIRLEQEFGFVRIGLLYIISGLGGSLMSALFIQSNISVGASGALFGLLGGMLSELITNWTIYANKVAAFMTLVVIIVINLAVGILPHVDNFAHIGGFLSGFFLGFVFLIRPHFGWVNQRYAPPGYSPNSVRSKFKMYQCILWLVSLIILIIGFTVGLVMLLRGVDANDHCSWCHYLSCVPTSHWSCNTEPAQCTAYEIGSQLNVTCATNGKSGLYNLSNPSDSQIQGLCSQLCN</sequence>
<feature type="domain" description="Peptidase S54 rhomboid" evidence="12">
    <location>
        <begin position="135"/>
        <end position="271"/>
    </location>
</feature>
<dbReference type="PANTHER" id="PTHR22936:SF79">
    <property type="entry name" value="RHOMBOID-LIKE PROTEIN 4"/>
    <property type="match status" value="1"/>
</dbReference>
<feature type="transmembrane region" description="Helical" evidence="10">
    <location>
        <begin position="302"/>
        <end position="324"/>
    </location>
</feature>
<evidence type="ECO:0000256" key="9">
    <source>
        <dbReference type="ARBA" id="ARBA00023136"/>
    </source>
</evidence>
<dbReference type="GeneID" id="116207481"/>
<dbReference type="Pfam" id="PF01694">
    <property type="entry name" value="Rhomboid"/>
    <property type="match status" value="1"/>
</dbReference>
<dbReference type="GO" id="GO:0004252">
    <property type="term" value="F:serine-type endopeptidase activity"/>
    <property type="evidence" value="ECO:0007669"/>
    <property type="project" value="InterPro"/>
</dbReference>